<evidence type="ECO:0000313" key="3">
    <source>
        <dbReference type="Proteomes" id="UP000270094"/>
    </source>
</evidence>
<sequence length="248" mass="27381">MNFTFKIDENDSAGDWLQGPHVYALYESYGMSKHQIEVLFIAGFGSSLLFGTVIGSFADKLCVFKFVQLSSAAIFGIGRRNNCLIYGILYGLACVTKHFGIMEVLMIGRFLGGISTSILFSAFESWLVYEHNKRGFSESALATVFSHAALDVNVLCLGLVQSLFEGSMYTFAYSETIPHGYIFASFMVAAMMGSSLFKLLSKTGHPENFMRFVLLLSAACLAVPVIAPTSAVLVFIAFLVFEVRFKRY</sequence>
<dbReference type="OrthoDB" id="263957at2759"/>
<feature type="transmembrane region" description="Helical" evidence="1">
    <location>
        <begin position="107"/>
        <end position="129"/>
    </location>
</feature>
<evidence type="ECO:0000313" key="2">
    <source>
        <dbReference type="EMBL" id="VDM80360.1"/>
    </source>
</evidence>
<dbReference type="Pfam" id="PF05631">
    <property type="entry name" value="MFS_5"/>
    <property type="match status" value="2"/>
</dbReference>
<accession>A0A3P7J4P8</accession>
<feature type="transmembrane region" description="Helical" evidence="1">
    <location>
        <begin position="83"/>
        <end position="101"/>
    </location>
</feature>
<feature type="transmembrane region" description="Helical" evidence="1">
    <location>
        <begin position="38"/>
        <end position="62"/>
    </location>
</feature>
<keyword evidence="1" id="KW-1133">Transmembrane helix</keyword>
<feature type="transmembrane region" description="Helical" evidence="1">
    <location>
        <begin position="180"/>
        <end position="200"/>
    </location>
</feature>
<keyword evidence="1" id="KW-0812">Transmembrane</keyword>
<keyword evidence="1" id="KW-0472">Membrane</keyword>
<dbReference type="SUPFAM" id="SSF103473">
    <property type="entry name" value="MFS general substrate transporter"/>
    <property type="match status" value="1"/>
</dbReference>
<dbReference type="AlphaFoldDB" id="A0A3P7J4P8"/>
<name>A0A3P7J4P8_STRVU</name>
<keyword evidence="3" id="KW-1185">Reference proteome</keyword>
<organism evidence="2 3">
    <name type="scientific">Strongylus vulgaris</name>
    <name type="common">Blood worm</name>
    <dbReference type="NCBI Taxonomy" id="40348"/>
    <lineage>
        <taxon>Eukaryota</taxon>
        <taxon>Metazoa</taxon>
        <taxon>Ecdysozoa</taxon>
        <taxon>Nematoda</taxon>
        <taxon>Chromadorea</taxon>
        <taxon>Rhabditida</taxon>
        <taxon>Rhabditina</taxon>
        <taxon>Rhabditomorpha</taxon>
        <taxon>Strongyloidea</taxon>
        <taxon>Strongylidae</taxon>
        <taxon>Strongylus</taxon>
    </lineage>
</organism>
<evidence type="ECO:0000256" key="1">
    <source>
        <dbReference type="SAM" id="Phobius"/>
    </source>
</evidence>
<dbReference type="GO" id="GO:0016020">
    <property type="term" value="C:membrane"/>
    <property type="evidence" value="ECO:0007669"/>
    <property type="project" value="InterPro"/>
</dbReference>
<feature type="transmembrane region" description="Helical" evidence="1">
    <location>
        <begin position="212"/>
        <end position="241"/>
    </location>
</feature>
<dbReference type="InterPro" id="IPR008509">
    <property type="entry name" value="MOT2/MFSD5"/>
</dbReference>
<dbReference type="PANTHER" id="PTHR23516:SF23">
    <property type="entry name" value="MOLYBDATE-ANION TRANSPORTER"/>
    <property type="match status" value="1"/>
</dbReference>
<dbReference type="GO" id="GO:0015098">
    <property type="term" value="F:molybdate ion transmembrane transporter activity"/>
    <property type="evidence" value="ECO:0007669"/>
    <property type="project" value="InterPro"/>
</dbReference>
<proteinExistence type="predicted"/>
<dbReference type="InterPro" id="IPR036259">
    <property type="entry name" value="MFS_trans_sf"/>
</dbReference>
<protein>
    <submittedName>
        <fullName evidence="2">Uncharacterized protein</fullName>
    </submittedName>
</protein>
<dbReference type="Proteomes" id="UP000270094">
    <property type="component" value="Unassembled WGS sequence"/>
</dbReference>
<reference evidence="2 3" key="1">
    <citation type="submission" date="2018-11" db="EMBL/GenBank/DDBJ databases">
        <authorList>
            <consortium name="Pathogen Informatics"/>
        </authorList>
    </citation>
    <scope>NUCLEOTIDE SEQUENCE [LARGE SCALE GENOMIC DNA]</scope>
</reference>
<dbReference type="PANTHER" id="PTHR23516">
    <property type="entry name" value="SAM (S-ADENOSYL METHIONINE) TRANSPORTER"/>
    <property type="match status" value="1"/>
</dbReference>
<gene>
    <name evidence="2" type="ORF">SVUK_LOCUS15358</name>
</gene>
<dbReference type="EMBL" id="UYYB01108349">
    <property type="protein sequence ID" value="VDM80360.1"/>
    <property type="molecule type" value="Genomic_DNA"/>
</dbReference>
<feature type="transmembrane region" description="Helical" evidence="1">
    <location>
        <begin position="141"/>
        <end position="160"/>
    </location>
</feature>